<comment type="caution">
    <text evidence="9">The sequence shown here is derived from an EMBL/GenBank/DDBJ whole genome shotgun (WGS) entry which is preliminary data.</text>
</comment>
<dbReference type="InterPro" id="IPR035625">
    <property type="entry name" value="Tfc3-like_eWH"/>
</dbReference>
<feature type="domain" description="GTF3C1 extended winged-helix" evidence="8">
    <location>
        <begin position="543"/>
        <end position="651"/>
    </location>
</feature>
<protein>
    <submittedName>
        <fullName evidence="9">TF3C1 factor</fullName>
    </submittedName>
</protein>
<feature type="compositionally biased region" description="Basic and acidic residues" evidence="6">
    <location>
        <begin position="1878"/>
        <end position="1889"/>
    </location>
</feature>
<evidence type="ECO:0000256" key="3">
    <source>
        <dbReference type="ARBA" id="ARBA00023125"/>
    </source>
</evidence>
<keyword evidence="3" id="KW-0238">DNA-binding</keyword>
<feature type="compositionally biased region" description="Acidic residues" evidence="6">
    <location>
        <begin position="400"/>
        <end position="417"/>
    </location>
</feature>
<evidence type="ECO:0000313" key="10">
    <source>
        <dbReference type="Proteomes" id="UP000519225"/>
    </source>
</evidence>
<feature type="compositionally biased region" description="Polar residues" evidence="6">
    <location>
        <begin position="1821"/>
        <end position="1838"/>
    </location>
</feature>
<feature type="compositionally biased region" description="Basic and acidic residues" evidence="6">
    <location>
        <begin position="1777"/>
        <end position="1792"/>
    </location>
</feature>
<dbReference type="InterPro" id="IPR007309">
    <property type="entry name" value="TFIIIC_Bblock-bd"/>
</dbReference>
<dbReference type="GO" id="GO:0003677">
    <property type="term" value="F:DNA binding"/>
    <property type="evidence" value="ECO:0007669"/>
    <property type="project" value="UniProtKB-KW"/>
</dbReference>
<feature type="non-terminal residue" evidence="9">
    <location>
        <position position="2071"/>
    </location>
</feature>
<keyword evidence="2" id="KW-0597">Phosphoprotein</keyword>
<feature type="region of interest" description="Disordered" evidence="6">
    <location>
        <begin position="1873"/>
        <end position="1920"/>
    </location>
</feature>
<dbReference type="PANTHER" id="PTHR15180">
    <property type="entry name" value="GENERAL TRANSCRIPTION FACTOR 3C POLYPEPTIDE 1"/>
    <property type="match status" value="1"/>
</dbReference>
<feature type="region of interest" description="Disordered" evidence="6">
    <location>
        <begin position="1539"/>
        <end position="1559"/>
    </location>
</feature>
<proteinExistence type="predicted"/>
<dbReference type="InterPro" id="IPR056467">
    <property type="entry name" value="eWH_GTF3C1"/>
</dbReference>
<feature type="compositionally biased region" description="Basic residues" evidence="6">
    <location>
        <begin position="1139"/>
        <end position="1153"/>
    </location>
</feature>
<keyword evidence="5" id="KW-0539">Nucleus</keyword>
<keyword evidence="10" id="KW-1185">Reference proteome</keyword>
<feature type="non-terminal residue" evidence="9">
    <location>
        <position position="1"/>
    </location>
</feature>
<comment type="subcellular location">
    <subcellularLocation>
        <location evidence="1">Nucleus</location>
    </subcellularLocation>
</comment>
<feature type="compositionally biased region" description="Polar residues" evidence="6">
    <location>
        <begin position="687"/>
        <end position="697"/>
    </location>
</feature>
<sequence length="2071" mass="235133">YEEIDLETGILETKRDPVPSDDIYPVHMILDNKDGIQGSCQYFKERVDITDQIRRKDLQPCYTYVEAVEKWGEKLVIVASQDERYRALIGWEGDPDLKLPDFSYCILERLGRARWQGELQRDLHSGAFKVDAGKIHYHRRVLDRNGLITMQSHVIRLPSGAQQHSILLLLTRFHVDRRSKYDILMEKLSSMLSARSNQMETLGNLREELGLCERTFKRLYQYMMNAGLAKVVSIPLQDIHPNGGPYKTKKGTDVMVRCLKLLKEFRKKMEDYHDDDEEEIITKAVQPVDIVCERDMLTQAYELIESRGTKGISQAEIRLAMNVGKLEARMLCRLLERYKVVKGFMEDEGRQRTTKYISYIFAEESDLNRQFEREKARSEQLATVTLALVPEDSPPVEDVCPGEDETLVSESDNEEEGKEGKKRGKGQKANPGSLVKLSFQDDTPAKQSTPAKGSKPTAVKSQGKKLPSPQILEEPNELPDNLSGESSTLETLKQESNLSTCAHCTDEDGDVAVVEEVRLEDPKKMCGQKKEKRSKATAVERSHETYRLLKRRNLIVEAVRNLRLIESLFTLQKMVMDQEKQEGVSTKCCKKSIVRLVQKLAREGLLRLYRTTVIQDGISKKVEFVVHPSVSPSDPLVKSAIEQVRFRISNSSTANRQVATMVFPQTPTSQDHAEEENLGQEAAPDSGETQEGSCKADNNSRARKTDEKMGITQLKNYHPVTVPGLGRSLGFLPKMPRLRMVHMFLWYLIYGHPLNGTQQKGGSDGEKKGSKAGLDVNAAVLEAQPDGTLEITTVANPEISAQETEVELSNHTVYVDDVSWMRYVPPLPVHREFGFGWALVSDILLCLPLSIFVQIVQVSYKVDGLDDFLNDPLKTHTLIRFLPRSVRQQLLYKRRYIFSVVENLQRLCYMGLIQFGPTEKFQDKDQVFVYMKRNAVIVDTTICDPHYNLAQSSRPFERRLYVLNTMQDVENFWFDLQCVCLNTPLGVVRCPRSKKSNLQGEEAALDVEMEQESAVDKHNLERKCAMLEYTTGSREVVDDGTIPGDGLGAAGLDSSFYGHLKRNWIWTSYIINKTRKESTVSENGLTVRLQTFLTKHPLPLSTGGNKINILGEAKVGSESVAQKEESIEISTEPTQDRTKRVRGGKSQKRKRLRKDIGKKTKKKKKEEDSVEKSKRLRYHDEADQSALLRMTRLRVTWTVQEDSLLMLCRIASHVLNAKVKGPFVPWQVVRDIMHASFEESLDKTSHSVGRRARYIVRNPQTYLNYKVCLAEVYQDKALIEDFMSRENNYEDPQVCASEFKEFVERLKEKFSSTLGNPKLEIPDTLQELFSRFRVLAIGEDTNQNPKEDSLSSVYDIHFLVLQNLIQSTLALSDNQMKSCQSFQTFRLYREYRDDILVKAFLECQKRSLVNRRRVNHTLGPKKSRALPFVPMSYQLSQSYYRVFTWRFPSTICTESFQFFEKLKEAEKSDQPDNFSFKDQENKAAEGMIAFPMDGPGGQCVAMLSLFSLGLVSVNVRIPEQIVVVDSTMVENEVIKSLGKEGLEDDDDDDDDLDDSSGGKRKIEVKARQASHTNYLLMRGYYAPGIVSTRNLSPSDNIVVNSCQVKVKLRHTPVPGRLSSPVSSLLDNMVVGVSCLPETFTRLIKVQEEKYEVDQFLHECTEGYGYNPRDVAAVLEIRNAIEETSHFGICKAELSKRFCSYEEVEPDRSRSLEQYIQDLIEMQQVLEVGGHAVRLVAIVFAKPWLLHSVCLKNKPEDSDQQGADTAIPDVQQDCLLSEPKKGEECSREEEQLGKDTQSVSDEEPPRKRSKTQHVLHDGDQLCQGSQSSLKSANENNFDGSCTDPVTMKEAVVMDEEMGSPRGQAVEHPVCAPDAVNADTYKEQDKSCSEDKDLEVENDELSTEHNKEIPSLDQSASEQDDDLSYLQENPGLSKGMACENVCFIGRPWRIVDGNLNKPVCKGMMEAVLYHIMTKPGITEGVLLQHYMGVLQPVAVLEILQGLETLGCIRRFYMKKPSPVSLFSQPVMEEQLTNPKLSETPTIYYEPTIDCTLRLGRVFPCEVNWNKWVQIIPV</sequence>
<feature type="region of interest" description="Disordered" evidence="6">
    <location>
        <begin position="1121"/>
        <end position="1174"/>
    </location>
</feature>
<dbReference type="InterPro" id="IPR044210">
    <property type="entry name" value="Tfc3-like"/>
</dbReference>
<evidence type="ECO:0000259" key="8">
    <source>
        <dbReference type="Pfam" id="PF24101"/>
    </source>
</evidence>
<dbReference type="Proteomes" id="UP000519225">
    <property type="component" value="Unassembled WGS sequence"/>
</dbReference>
<feature type="region of interest" description="Disordered" evidence="6">
    <location>
        <begin position="1777"/>
        <end position="1841"/>
    </location>
</feature>
<dbReference type="Pfam" id="PF24101">
    <property type="entry name" value="WHD_GTF3C1"/>
    <property type="match status" value="1"/>
</dbReference>
<evidence type="ECO:0000256" key="4">
    <source>
        <dbReference type="ARBA" id="ARBA00023163"/>
    </source>
</evidence>
<dbReference type="CDD" id="cd16169">
    <property type="entry name" value="Tau138_eWH"/>
    <property type="match status" value="1"/>
</dbReference>
<evidence type="ECO:0000256" key="6">
    <source>
        <dbReference type="SAM" id="MobiDB-lite"/>
    </source>
</evidence>
<evidence type="ECO:0000256" key="5">
    <source>
        <dbReference type="ARBA" id="ARBA00023242"/>
    </source>
</evidence>
<keyword evidence="4" id="KW-0804">Transcription</keyword>
<name>A0A7L3D9G2_PLUSO</name>
<dbReference type="EMBL" id="VZTS01015193">
    <property type="protein sequence ID" value="NXT52249.1"/>
    <property type="molecule type" value="Genomic_DNA"/>
</dbReference>
<dbReference type="GO" id="GO:0000127">
    <property type="term" value="C:transcription factor TFIIIC complex"/>
    <property type="evidence" value="ECO:0007669"/>
    <property type="project" value="InterPro"/>
</dbReference>
<gene>
    <name evidence="9" type="primary">Gtf3c1</name>
    <name evidence="9" type="ORF">PLUSOC_R11698</name>
</gene>
<feature type="compositionally biased region" description="Basic and acidic residues" evidence="6">
    <location>
        <begin position="1165"/>
        <end position="1174"/>
    </location>
</feature>
<evidence type="ECO:0000313" key="9">
    <source>
        <dbReference type="EMBL" id="NXT52249.1"/>
    </source>
</evidence>
<evidence type="ECO:0000256" key="2">
    <source>
        <dbReference type="ARBA" id="ARBA00022553"/>
    </source>
</evidence>
<evidence type="ECO:0000259" key="7">
    <source>
        <dbReference type="Pfam" id="PF04182"/>
    </source>
</evidence>
<organism evidence="9 10">
    <name type="scientific">Pluvianellus socialis</name>
    <name type="common">Magellanic plover</name>
    <dbReference type="NCBI Taxonomy" id="227228"/>
    <lineage>
        <taxon>Eukaryota</taxon>
        <taxon>Metazoa</taxon>
        <taxon>Chordata</taxon>
        <taxon>Craniata</taxon>
        <taxon>Vertebrata</taxon>
        <taxon>Euteleostomi</taxon>
        <taxon>Archelosauria</taxon>
        <taxon>Archosauria</taxon>
        <taxon>Dinosauria</taxon>
        <taxon>Saurischia</taxon>
        <taxon>Theropoda</taxon>
        <taxon>Coelurosauria</taxon>
        <taxon>Aves</taxon>
        <taxon>Neognathae</taxon>
        <taxon>Neoaves</taxon>
        <taxon>Charadriiformes</taxon>
        <taxon>Charadriidae</taxon>
        <taxon>Pluvianellus</taxon>
    </lineage>
</organism>
<dbReference type="GO" id="GO:0006384">
    <property type="term" value="P:transcription initiation at RNA polymerase III promoter"/>
    <property type="evidence" value="ECO:0007669"/>
    <property type="project" value="InterPro"/>
</dbReference>
<reference evidence="9 10" key="1">
    <citation type="submission" date="2019-09" db="EMBL/GenBank/DDBJ databases">
        <title>Bird 10,000 Genomes (B10K) Project - Family phase.</title>
        <authorList>
            <person name="Zhang G."/>
        </authorList>
    </citation>
    <scope>NUCLEOTIDE SEQUENCE [LARGE SCALE GENOMIC DNA]</scope>
    <source>
        <strain evidence="9">B10K-DU-012-14</strain>
        <tissue evidence="9">Blood</tissue>
    </source>
</reference>
<evidence type="ECO:0000256" key="1">
    <source>
        <dbReference type="ARBA" id="ARBA00004123"/>
    </source>
</evidence>
<feature type="domain" description="B-block binding subunit of TFIIIC" evidence="7">
    <location>
        <begin position="100"/>
        <end position="175"/>
    </location>
</feature>
<accession>A0A7L3D9G2</accession>
<dbReference type="GO" id="GO:0005634">
    <property type="term" value="C:nucleus"/>
    <property type="evidence" value="ECO:0007669"/>
    <property type="project" value="UniProtKB-SubCell"/>
</dbReference>
<dbReference type="Pfam" id="PF04182">
    <property type="entry name" value="B-block_TFIIIC"/>
    <property type="match status" value="1"/>
</dbReference>
<dbReference type="GO" id="GO:0042791">
    <property type="term" value="P:5S class rRNA transcription by RNA polymerase III"/>
    <property type="evidence" value="ECO:0007669"/>
    <property type="project" value="TreeGrafter"/>
</dbReference>
<dbReference type="PANTHER" id="PTHR15180:SF1">
    <property type="entry name" value="GENERAL TRANSCRIPTION FACTOR 3C POLYPEPTIDE 1"/>
    <property type="match status" value="1"/>
</dbReference>
<feature type="region of interest" description="Disordered" evidence="6">
    <location>
        <begin position="385"/>
        <end position="489"/>
    </location>
</feature>
<feature type="region of interest" description="Disordered" evidence="6">
    <location>
        <begin position="667"/>
        <end position="705"/>
    </location>
</feature>
<feature type="compositionally biased region" description="Acidic residues" evidence="6">
    <location>
        <begin position="1542"/>
        <end position="1554"/>
    </location>
</feature>
<feature type="compositionally biased region" description="Acidic residues" evidence="6">
    <location>
        <begin position="1890"/>
        <end position="1899"/>
    </location>
</feature>